<sequence length="121" mass="13447">MIILIARSESSRKNPECVQAGPVYLFAVPELGHQAMNGGKEFSDARAMATQLESMISIADEKNDYVLAAWLSNALDRVIAHYLDSSNILPSGVRSAAVPLRHAEAEHDKQRRVFETRERNP</sequence>
<evidence type="ECO:0000313" key="2">
    <source>
        <dbReference type="EMBL" id="MEN2786280.1"/>
    </source>
</evidence>
<gene>
    <name evidence="2" type="ORF">ABC969_07595</name>
</gene>
<dbReference type="RefSeq" id="WP_345864076.1">
    <property type="nucleotide sequence ID" value="NZ_JBDIMF010000002.1"/>
</dbReference>
<evidence type="ECO:0000313" key="3">
    <source>
        <dbReference type="Proteomes" id="UP001404104"/>
    </source>
</evidence>
<comment type="caution">
    <text evidence="2">The sequence shown here is derived from an EMBL/GenBank/DDBJ whole genome shotgun (WGS) entry which is preliminary data.</text>
</comment>
<protein>
    <submittedName>
        <fullName evidence="2">Uncharacterized protein</fullName>
    </submittedName>
</protein>
<dbReference type="Proteomes" id="UP001404104">
    <property type="component" value="Unassembled WGS sequence"/>
</dbReference>
<name>A0ABU9XTB6_9SPHN</name>
<keyword evidence="3" id="KW-1185">Reference proteome</keyword>
<accession>A0ABU9XTB6</accession>
<organism evidence="2 3">
    <name type="scientific">Sphingomonas qilianensis</name>
    <dbReference type="NCBI Taxonomy" id="1736690"/>
    <lineage>
        <taxon>Bacteria</taxon>
        <taxon>Pseudomonadati</taxon>
        <taxon>Pseudomonadota</taxon>
        <taxon>Alphaproteobacteria</taxon>
        <taxon>Sphingomonadales</taxon>
        <taxon>Sphingomonadaceae</taxon>
        <taxon>Sphingomonas</taxon>
    </lineage>
</organism>
<proteinExistence type="predicted"/>
<evidence type="ECO:0000256" key="1">
    <source>
        <dbReference type="SAM" id="MobiDB-lite"/>
    </source>
</evidence>
<feature type="region of interest" description="Disordered" evidence="1">
    <location>
        <begin position="101"/>
        <end position="121"/>
    </location>
</feature>
<dbReference type="EMBL" id="JBDIMF010000002">
    <property type="protein sequence ID" value="MEN2786280.1"/>
    <property type="molecule type" value="Genomic_DNA"/>
</dbReference>
<reference evidence="2 3" key="1">
    <citation type="submission" date="2024-05" db="EMBL/GenBank/DDBJ databases">
        <authorList>
            <person name="Liu Q."/>
            <person name="Xin Y.-H."/>
        </authorList>
    </citation>
    <scope>NUCLEOTIDE SEQUENCE [LARGE SCALE GENOMIC DNA]</scope>
    <source>
        <strain evidence="2 3">CGMCC 1.15349</strain>
    </source>
</reference>